<keyword evidence="2" id="KW-0479">Metal-binding</keyword>
<dbReference type="InterPro" id="IPR008972">
    <property type="entry name" value="Cupredoxin"/>
</dbReference>
<dbReference type="GO" id="GO:0046872">
    <property type="term" value="F:metal ion binding"/>
    <property type="evidence" value="ECO:0007669"/>
    <property type="project" value="UniProtKB-KW"/>
</dbReference>
<evidence type="ECO:0000256" key="3">
    <source>
        <dbReference type="ARBA" id="ARBA00022982"/>
    </source>
</evidence>
<dbReference type="InterPro" id="IPR003245">
    <property type="entry name" value="Phytocyanin_dom"/>
</dbReference>
<feature type="transmembrane region" description="Helical" evidence="6">
    <location>
        <begin position="44"/>
        <end position="64"/>
    </location>
</feature>
<evidence type="ECO:0000256" key="2">
    <source>
        <dbReference type="ARBA" id="ARBA00022723"/>
    </source>
</evidence>
<proteinExistence type="predicted"/>
<evidence type="ECO:0000256" key="4">
    <source>
        <dbReference type="ARBA" id="ARBA00023008"/>
    </source>
</evidence>
<dbReference type="GO" id="GO:0009055">
    <property type="term" value="F:electron transfer activity"/>
    <property type="evidence" value="ECO:0007669"/>
    <property type="project" value="InterPro"/>
</dbReference>
<gene>
    <name evidence="8" type="ORF">DKX38_013099</name>
</gene>
<name>A0A5N5LQF5_9ROSI</name>
<keyword evidence="3" id="KW-0249">Electron transport</keyword>
<comment type="caution">
    <text evidence="8">The sequence shown here is derived from an EMBL/GenBank/DDBJ whole genome shotgun (WGS) entry which is preliminary data.</text>
</comment>
<dbReference type="AlphaFoldDB" id="A0A5N5LQF5"/>
<feature type="transmembrane region" description="Helical" evidence="6">
    <location>
        <begin position="209"/>
        <end position="231"/>
    </location>
</feature>
<dbReference type="PANTHER" id="PTHR33021:SF339">
    <property type="entry name" value="OS07G0570600 PROTEIN"/>
    <property type="match status" value="1"/>
</dbReference>
<keyword evidence="5" id="KW-0325">Glycoprotein</keyword>
<dbReference type="PANTHER" id="PTHR33021">
    <property type="entry name" value="BLUE COPPER PROTEIN"/>
    <property type="match status" value="1"/>
</dbReference>
<dbReference type="GO" id="GO:0005886">
    <property type="term" value="C:plasma membrane"/>
    <property type="evidence" value="ECO:0007669"/>
    <property type="project" value="TreeGrafter"/>
</dbReference>
<accession>A0A5N5LQF5</accession>
<dbReference type="EMBL" id="VDCV01000008">
    <property type="protein sequence ID" value="KAB5544987.1"/>
    <property type="molecule type" value="Genomic_DNA"/>
</dbReference>
<evidence type="ECO:0000313" key="9">
    <source>
        <dbReference type="Proteomes" id="UP000326939"/>
    </source>
</evidence>
<evidence type="ECO:0000313" key="8">
    <source>
        <dbReference type="EMBL" id="KAB5544987.1"/>
    </source>
</evidence>
<dbReference type="SUPFAM" id="SSF49503">
    <property type="entry name" value="Cupredoxins"/>
    <property type="match status" value="1"/>
</dbReference>
<evidence type="ECO:0000256" key="5">
    <source>
        <dbReference type="ARBA" id="ARBA00023180"/>
    </source>
</evidence>
<feature type="domain" description="Phytocyanin" evidence="7">
    <location>
        <begin position="70"/>
        <end position="171"/>
    </location>
</feature>
<keyword evidence="6" id="KW-1133">Transmembrane helix</keyword>
<dbReference type="InterPro" id="IPR039391">
    <property type="entry name" value="Phytocyanin-like"/>
</dbReference>
<keyword evidence="6" id="KW-0812">Transmembrane</keyword>
<dbReference type="Pfam" id="PF02298">
    <property type="entry name" value="Cu_bind_like"/>
    <property type="match status" value="1"/>
</dbReference>
<dbReference type="Gene3D" id="2.60.40.420">
    <property type="entry name" value="Cupredoxins - blue copper proteins"/>
    <property type="match status" value="1"/>
</dbReference>
<dbReference type="PROSITE" id="PS51485">
    <property type="entry name" value="PHYTOCYANIN"/>
    <property type="match status" value="1"/>
</dbReference>
<evidence type="ECO:0000259" key="7">
    <source>
        <dbReference type="PROSITE" id="PS51485"/>
    </source>
</evidence>
<organism evidence="8 9">
    <name type="scientific">Salix brachista</name>
    <dbReference type="NCBI Taxonomy" id="2182728"/>
    <lineage>
        <taxon>Eukaryota</taxon>
        <taxon>Viridiplantae</taxon>
        <taxon>Streptophyta</taxon>
        <taxon>Embryophyta</taxon>
        <taxon>Tracheophyta</taxon>
        <taxon>Spermatophyta</taxon>
        <taxon>Magnoliopsida</taxon>
        <taxon>eudicotyledons</taxon>
        <taxon>Gunneridae</taxon>
        <taxon>Pentapetalae</taxon>
        <taxon>rosids</taxon>
        <taxon>fabids</taxon>
        <taxon>Malpighiales</taxon>
        <taxon>Salicaceae</taxon>
        <taxon>Saliceae</taxon>
        <taxon>Salix</taxon>
    </lineage>
</organism>
<dbReference type="FunFam" id="2.60.40.420:FF:000003">
    <property type="entry name" value="Blue copper"/>
    <property type="match status" value="1"/>
</dbReference>
<keyword evidence="6" id="KW-0472">Membrane</keyword>
<keyword evidence="4" id="KW-0186">Copper</keyword>
<evidence type="ECO:0000256" key="6">
    <source>
        <dbReference type="SAM" id="Phobius"/>
    </source>
</evidence>
<reference evidence="9" key="1">
    <citation type="journal article" date="2019" name="Gigascience">
        <title>De novo genome assembly of the endangered Acer yangbiense, a plant species with extremely small populations endemic to Yunnan Province, China.</title>
        <authorList>
            <person name="Yang J."/>
            <person name="Wariss H.M."/>
            <person name="Tao L."/>
            <person name="Zhang R."/>
            <person name="Yun Q."/>
            <person name="Hollingsworth P."/>
            <person name="Dao Z."/>
            <person name="Luo G."/>
            <person name="Guo H."/>
            <person name="Ma Y."/>
            <person name="Sun W."/>
        </authorList>
    </citation>
    <scope>NUCLEOTIDE SEQUENCE [LARGE SCALE GENOMIC DNA]</scope>
    <source>
        <strain evidence="9">cv. br00</strain>
    </source>
</reference>
<evidence type="ECO:0000256" key="1">
    <source>
        <dbReference type="ARBA" id="ARBA00022448"/>
    </source>
</evidence>
<protein>
    <recommendedName>
        <fullName evidence="7">Phytocyanin domain-containing protein</fullName>
    </recommendedName>
</protein>
<sequence length="232" mass="25262">MPNGLPNPCESKRFINARRERCLSSSRTSVQVKKAIKRLNYHRFAAMALVRGALALLMSIALTMELIHAAVYKVGDSAGWTTIGNIDYKKWSATKTFQVNDMILFEYNAQFHNVMRVTHAMYKACNTSAPLATYTTGNDSITIKTRGHHFFFCGVPGHCQAGQKVDINVLQSNEIAPTPSVSSSVLSPPVPSAKVPGPAPSNAVPLKSLFGSIGLAMAVLAMFLINFEALLF</sequence>
<dbReference type="Proteomes" id="UP000326939">
    <property type="component" value="Chromosome 8"/>
</dbReference>
<keyword evidence="1" id="KW-0813">Transport</keyword>
<keyword evidence="9" id="KW-1185">Reference proteome</keyword>